<comment type="caution">
    <text evidence="2">The sequence shown here is derived from an EMBL/GenBank/DDBJ whole genome shotgun (WGS) entry which is preliminary data.</text>
</comment>
<reference evidence="2" key="1">
    <citation type="submission" date="2019-12" db="EMBL/GenBank/DDBJ databases">
        <title>Genome sequencing and annotation of Brassica cretica.</title>
        <authorList>
            <person name="Studholme D.J."/>
            <person name="Sarris P."/>
        </authorList>
    </citation>
    <scope>NUCLEOTIDE SEQUENCE</scope>
    <source>
        <strain evidence="2">PFS-109/04</strain>
        <tissue evidence="2">Leaf</tissue>
    </source>
</reference>
<dbReference type="AlphaFoldDB" id="A0A8S9PQ95"/>
<dbReference type="EMBL" id="QGKX02001521">
    <property type="protein sequence ID" value="KAF3514823.1"/>
    <property type="molecule type" value="Genomic_DNA"/>
</dbReference>
<sequence length="116" mass="13524">MSSQRSFWLAFLEIITAGPIRLVALFFQWDCYGQFFFRLVLAFWIRRCEVYLLWRNLLDISFIHHADEAAFGFDLVLPWLRFATVSGVDVSLSSLMLVPMVHLFWIGGVPFRVGFA</sequence>
<name>A0A8S9PQ95_BRACR</name>
<dbReference type="Proteomes" id="UP000712600">
    <property type="component" value="Unassembled WGS sequence"/>
</dbReference>
<gene>
    <name evidence="2" type="ORF">F2Q69_00003050</name>
</gene>
<evidence type="ECO:0000313" key="3">
    <source>
        <dbReference type="Proteomes" id="UP000712600"/>
    </source>
</evidence>
<organism evidence="2 3">
    <name type="scientific">Brassica cretica</name>
    <name type="common">Mustard</name>
    <dbReference type="NCBI Taxonomy" id="69181"/>
    <lineage>
        <taxon>Eukaryota</taxon>
        <taxon>Viridiplantae</taxon>
        <taxon>Streptophyta</taxon>
        <taxon>Embryophyta</taxon>
        <taxon>Tracheophyta</taxon>
        <taxon>Spermatophyta</taxon>
        <taxon>Magnoliopsida</taxon>
        <taxon>eudicotyledons</taxon>
        <taxon>Gunneridae</taxon>
        <taxon>Pentapetalae</taxon>
        <taxon>rosids</taxon>
        <taxon>malvids</taxon>
        <taxon>Brassicales</taxon>
        <taxon>Brassicaceae</taxon>
        <taxon>Brassiceae</taxon>
        <taxon>Brassica</taxon>
    </lineage>
</organism>
<accession>A0A8S9PQ95</accession>
<feature type="transmembrane region" description="Helical" evidence="1">
    <location>
        <begin position="7"/>
        <end position="29"/>
    </location>
</feature>
<keyword evidence="1" id="KW-0472">Membrane</keyword>
<evidence type="ECO:0000313" key="2">
    <source>
        <dbReference type="EMBL" id="KAF3514823.1"/>
    </source>
</evidence>
<keyword evidence="1" id="KW-1133">Transmembrane helix</keyword>
<proteinExistence type="predicted"/>
<protein>
    <submittedName>
        <fullName evidence="2">Uncharacterized protein</fullName>
    </submittedName>
</protein>
<evidence type="ECO:0000256" key="1">
    <source>
        <dbReference type="SAM" id="Phobius"/>
    </source>
</evidence>
<keyword evidence="1" id="KW-0812">Transmembrane</keyword>